<dbReference type="Gene3D" id="1.10.3730.10">
    <property type="entry name" value="ProC C-terminal domain-like"/>
    <property type="match status" value="1"/>
</dbReference>
<dbReference type="InterPro" id="IPR028939">
    <property type="entry name" value="P5C_Rdtase_cat_N"/>
</dbReference>
<evidence type="ECO:0000256" key="7">
    <source>
        <dbReference type="SAM" id="MobiDB-lite"/>
    </source>
</evidence>
<dbReference type="InterPro" id="IPR036291">
    <property type="entry name" value="NAD(P)-bd_dom_sf"/>
</dbReference>
<keyword evidence="2 4" id="KW-0521">NADP</keyword>
<keyword evidence="3 4" id="KW-0560">Oxidoreductase</keyword>
<feature type="domain" description="Pyrroline-5-carboxylate reductase dimerisation" evidence="9">
    <location>
        <begin position="194"/>
        <end position="298"/>
    </location>
</feature>
<dbReference type="SUPFAM" id="SSF51735">
    <property type="entry name" value="NAD(P)-binding Rossmann-fold domains"/>
    <property type="match status" value="1"/>
</dbReference>
<dbReference type="PANTHER" id="PTHR11645">
    <property type="entry name" value="PYRROLINE-5-CARBOXYLATE REDUCTASE"/>
    <property type="match status" value="1"/>
</dbReference>
<dbReference type="InterPro" id="IPR000304">
    <property type="entry name" value="Pyrroline-COOH_reductase"/>
</dbReference>
<keyword evidence="4 6" id="KW-0028">Amino-acid biosynthesis</keyword>
<feature type="region of interest" description="Disordered" evidence="7">
    <location>
        <begin position="1"/>
        <end position="25"/>
    </location>
</feature>
<evidence type="ECO:0000256" key="4">
    <source>
        <dbReference type="HAMAP-Rule" id="MF_01925"/>
    </source>
</evidence>
<evidence type="ECO:0000256" key="1">
    <source>
        <dbReference type="ARBA" id="ARBA00005525"/>
    </source>
</evidence>
<reference evidence="11" key="1">
    <citation type="journal article" date="2019" name="Int. J. Syst. Evol. Microbiol.">
        <title>The Global Catalogue of Microorganisms (GCM) 10K type strain sequencing project: providing services to taxonomists for standard genome sequencing and annotation.</title>
        <authorList>
            <consortium name="The Broad Institute Genomics Platform"/>
            <consortium name="The Broad Institute Genome Sequencing Center for Infectious Disease"/>
            <person name="Wu L."/>
            <person name="Ma J."/>
        </authorList>
    </citation>
    <scope>NUCLEOTIDE SEQUENCE [LARGE SCALE GENOMIC DNA]</scope>
    <source>
        <strain evidence="11">NCAIM B.02333</strain>
    </source>
</reference>
<evidence type="ECO:0000259" key="9">
    <source>
        <dbReference type="Pfam" id="PF14748"/>
    </source>
</evidence>
<dbReference type="RefSeq" id="WP_340294651.1">
    <property type="nucleotide sequence ID" value="NZ_JBHRWW010000018.1"/>
</dbReference>
<gene>
    <name evidence="4 10" type="primary">proC</name>
    <name evidence="10" type="ORF">ACFOLH_17670</name>
</gene>
<dbReference type="EC" id="1.5.1.2" evidence="4 5"/>
<evidence type="ECO:0000313" key="11">
    <source>
        <dbReference type="Proteomes" id="UP001595685"/>
    </source>
</evidence>
<evidence type="ECO:0000256" key="6">
    <source>
        <dbReference type="RuleBase" id="RU003903"/>
    </source>
</evidence>
<sequence length="304" mass="30458">MTGVDAAAGAGGTHAAAGTDATSTVDGAPREDVVAVLGAGVMGETLLAGLLRAGRPASGLRITERREARAAELRERHGVDVVGNPEAVEAAGTVVMVVKPQDVPALVAEIAPHLSAGTLVVSLAAGVTTAAIERGLAEAGAPERVAVVRVMPNTPALVDAGMSALSPGSHCDAGHLDAAEALLASVGKVVRVPEHQMDAVTAVSGSGPAYVFYVVEAMVEAGVLLGLSRDVATTLAAQTVLGAGKMVSETGQHPSVLREQVCSPAGTTIAAVRVLDDHRVRAAFVTAMEAARDRSAELGRLAGS</sequence>
<comment type="caution">
    <text evidence="10">The sequence shown here is derived from an EMBL/GenBank/DDBJ whole genome shotgun (WGS) entry which is preliminary data.</text>
</comment>
<comment type="catalytic activity">
    <reaction evidence="4 6">
        <text>L-proline + NADP(+) = (S)-1-pyrroline-5-carboxylate + NADPH + 2 H(+)</text>
        <dbReference type="Rhea" id="RHEA:14109"/>
        <dbReference type="ChEBI" id="CHEBI:15378"/>
        <dbReference type="ChEBI" id="CHEBI:17388"/>
        <dbReference type="ChEBI" id="CHEBI:57783"/>
        <dbReference type="ChEBI" id="CHEBI:58349"/>
        <dbReference type="ChEBI" id="CHEBI:60039"/>
        <dbReference type="EC" id="1.5.1.2"/>
    </reaction>
</comment>
<dbReference type="Pfam" id="PF14748">
    <property type="entry name" value="P5CR_dimer"/>
    <property type="match status" value="1"/>
</dbReference>
<feature type="compositionally biased region" description="Low complexity" evidence="7">
    <location>
        <begin position="1"/>
        <end position="24"/>
    </location>
</feature>
<comment type="subcellular location">
    <subcellularLocation>
        <location evidence="4">Cytoplasm</location>
    </subcellularLocation>
</comment>
<keyword evidence="4" id="KW-0963">Cytoplasm</keyword>
<dbReference type="InterPro" id="IPR053790">
    <property type="entry name" value="P5CR-like_CS"/>
</dbReference>
<evidence type="ECO:0000259" key="8">
    <source>
        <dbReference type="Pfam" id="PF03807"/>
    </source>
</evidence>
<dbReference type="EMBL" id="JBHRWW010000018">
    <property type="protein sequence ID" value="MFC3690178.1"/>
    <property type="molecule type" value="Genomic_DNA"/>
</dbReference>
<dbReference type="InterPro" id="IPR008927">
    <property type="entry name" value="6-PGluconate_DH-like_C_sf"/>
</dbReference>
<organism evidence="10 11">
    <name type="scientific">Aquipuribacter hungaricus</name>
    <dbReference type="NCBI Taxonomy" id="545624"/>
    <lineage>
        <taxon>Bacteria</taxon>
        <taxon>Bacillati</taxon>
        <taxon>Actinomycetota</taxon>
        <taxon>Actinomycetes</taxon>
        <taxon>Micrococcales</taxon>
        <taxon>Intrasporangiaceae</taxon>
        <taxon>Aquipuribacter</taxon>
    </lineage>
</organism>
<dbReference type="PROSITE" id="PS00521">
    <property type="entry name" value="P5CR"/>
    <property type="match status" value="1"/>
</dbReference>
<dbReference type="PIRSF" id="PIRSF000193">
    <property type="entry name" value="Pyrrol-5-carb_rd"/>
    <property type="match status" value="1"/>
</dbReference>
<protein>
    <recommendedName>
        <fullName evidence="4 5">Pyrroline-5-carboxylate reductase</fullName>
        <shortName evidence="4">P5C reductase</shortName>
        <shortName evidence="4">P5CR</shortName>
        <ecNumber evidence="4 5">1.5.1.2</ecNumber>
    </recommendedName>
    <alternativeName>
        <fullName evidence="4">PCA reductase</fullName>
    </alternativeName>
</protein>
<proteinExistence type="inferred from homology"/>
<dbReference type="SUPFAM" id="SSF48179">
    <property type="entry name" value="6-phosphogluconate dehydrogenase C-terminal domain-like"/>
    <property type="match status" value="1"/>
</dbReference>
<keyword evidence="4 6" id="KW-0641">Proline biosynthesis</keyword>
<name>A0ABV7WNN3_9MICO</name>
<dbReference type="Gene3D" id="3.40.50.720">
    <property type="entry name" value="NAD(P)-binding Rossmann-like Domain"/>
    <property type="match status" value="1"/>
</dbReference>
<comment type="catalytic activity">
    <reaction evidence="4">
        <text>L-proline + NAD(+) = (S)-1-pyrroline-5-carboxylate + NADH + 2 H(+)</text>
        <dbReference type="Rhea" id="RHEA:14105"/>
        <dbReference type="ChEBI" id="CHEBI:15378"/>
        <dbReference type="ChEBI" id="CHEBI:17388"/>
        <dbReference type="ChEBI" id="CHEBI:57540"/>
        <dbReference type="ChEBI" id="CHEBI:57945"/>
        <dbReference type="ChEBI" id="CHEBI:60039"/>
        <dbReference type="EC" id="1.5.1.2"/>
    </reaction>
</comment>
<feature type="domain" description="Pyrroline-5-carboxylate reductase catalytic N-terminal" evidence="8">
    <location>
        <begin position="34"/>
        <end position="126"/>
    </location>
</feature>
<comment type="similarity">
    <text evidence="1 4 6">Belongs to the pyrroline-5-carboxylate reductase family.</text>
</comment>
<comment type="function">
    <text evidence="4">Catalyzes the reduction of 1-pyrroline-5-carboxylate (PCA) to L-proline.</text>
</comment>
<dbReference type="NCBIfam" id="TIGR00112">
    <property type="entry name" value="proC"/>
    <property type="match status" value="1"/>
</dbReference>
<accession>A0ABV7WNN3</accession>
<evidence type="ECO:0000256" key="3">
    <source>
        <dbReference type="ARBA" id="ARBA00023002"/>
    </source>
</evidence>
<evidence type="ECO:0000313" key="10">
    <source>
        <dbReference type="EMBL" id="MFC3690178.1"/>
    </source>
</evidence>
<keyword evidence="11" id="KW-1185">Reference proteome</keyword>
<dbReference type="HAMAP" id="MF_01925">
    <property type="entry name" value="P5C_reductase"/>
    <property type="match status" value="1"/>
</dbReference>
<comment type="pathway">
    <text evidence="4 6">Amino-acid biosynthesis; L-proline biosynthesis; L-proline from L-glutamate 5-semialdehyde: step 1/1.</text>
</comment>
<dbReference type="GO" id="GO:0004735">
    <property type="term" value="F:pyrroline-5-carboxylate reductase activity"/>
    <property type="evidence" value="ECO:0007669"/>
    <property type="project" value="UniProtKB-EC"/>
</dbReference>
<evidence type="ECO:0000256" key="5">
    <source>
        <dbReference type="NCBIfam" id="TIGR00112"/>
    </source>
</evidence>
<dbReference type="InterPro" id="IPR029036">
    <property type="entry name" value="P5CR_dimer"/>
</dbReference>
<evidence type="ECO:0000256" key="2">
    <source>
        <dbReference type="ARBA" id="ARBA00022857"/>
    </source>
</evidence>
<dbReference type="Pfam" id="PF03807">
    <property type="entry name" value="F420_oxidored"/>
    <property type="match status" value="1"/>
</dbReference>
<dbReference type="Proteomes" id="UP001595685">
    <property type="component" value="Unassembled WGS sequence"/>
</dbReference>
<dbReference type="PANTHER" id="PTHR11645:SF0">
    <property type="entry name" value="PYRROLINE-5-CARBOXYLATE REDUCTASE 3"/>
    <property type="match status" value="1"/>
</dbReference>